<dbReference type="Pfam" id="PF13662">
    <property type="entry name" value="Toprim_4"/>
    <property type="match status" value="1"/>
</dbReference>
<dbReference type="SUPFAM" id="SSF111304">
    <property type="entry name" value="Recombination protein RecR"/>
    <property type="match status" value="1"/>
</dbReference>
<dbReference type="CDD" id="cd01025">
    <property type="entry name" value="TOPRIM_recR"/>
    <property type="match status" value="1"/>
</dbReference>
<dbReference type="HAMAP" id="MF_00017">
    <property type="entry name" value="RecR"/>
    <property type="match status" value="1"/>
</dbReference>
<dbReference type="Gene3D" id="3.30.60.80">
    <property type="match status" value="1"/>
</dbReference>
<evidence type="ECO:0000256" key="3">
    <source>
        <dbReference type="ARBA" id="ARBA00022771"/>
    </source>
</evidence>
<comment type="function">
    <text evidence="7">May play a role in DNA repair. It seems to be involved in an RecBC-independent recombinational process of DNA repair. It may act with RecF and RecO.</text>
</comment>
<evidence type="ECO:0000256" key="1">
    <source>
        <dbReference type="ARBA" id="ARBA00022723"/>
    </source>
</evidence>
<evidence type="ECO:0000256" key="6">
    <source>
        <dbReference type="ARBA" id="ARBA00023204"/>
    </source>
</evidence>
<dbReference type="EMBL" id="JQ844224">
    <property type="protein sequence ID" value="AGS53185.1"/>
    <property type="molecule type" value="Genomic_DNA"/>
</dbReference>
<dbReference type="GO" id="GO:0003677">
    <property type="term" value="F:DNA binding"/>
    <property type="evidence" value="ECO:0007669"/>
    <property type="project" value="UniProtKB-UniRule"/>
</dbReference>
<dbReference type="Gene3D" id="3.40.1360.10">
    <property type="match status" value="1"/>
</dbReference>
<name>A0A806KEV5_9BACT</name>
<dbReference type="PANTHER" id="PTHR30446:SF0">
    <property type="entry name" value="RECOMBINATION PROTEIN RECR"/>
    <property type="match status" value="1"/>
</dbReference>
<organism evidence="9">
    <name type="scientific">uncultured bacterium contig00081</name>
    <dbReference type="NCBI Taxonomy" id="1181557"/>
    <lineage>
        <taxon>Bacteria</taxon>
        <taxon>environmental samples</taxon>
    </lineage>
</organism>
<evidence type="ECO:0000259" key="8">
    <source>
        <dbReference type="PROSITE" id="PS50880"/>
    </source>
</evidence>
<keyword evidence="5 7" id="KW-0233">DNA recombination</keyword>
<dbReference type="Pfam" id="PF21175">
    <property type="entry name" value="RecR_C"/>
    <property type="match status" value="1"/>
</dbReference>
<dbReference type="Pfam" id="PF02132">
    <property type="entry name" value="RecR_ZnF"/>
    <property type="match status" value="1"/>
</dbReference>
<dbReference type="Gene3D" id="6.10.250.240">
    <property type="match status" value="1"/>
</dbReference>
<dbReference type="NCBIfam" id="TIGR00615">
    <property type="entry name" value="recR"/>
    <property type="match status" value="1"/>
</dbReference>
<dbReference type="AlphaFoldDB" id="A0A806KEV5"/>
<dbReference type="GO" id="GO:0006310">
    <property type="term" value="P:DNA recombination"/>
    <property type="evidence" value="ECO:0007669"/>
    <property type="project" value="UniProtKB-UniRule"/>
</dbReference>
<dbReference type="PROSITE" id="PS50880">
    <property type="entry name" value="TOPRIM"/>
    <property type="match status" value="1"/>
</dbReference>
<sequence length="201" mass="22052">MNYYGDPLNRLIEELGRLPGIGAKSAQRLAFYLINQPEERATSLAAAITDAKKNIRYCGVCCNITDADPCAACSDPKREKTTVMVVEDPRDMAAYERTNEYRGLYHILHGAISPLNGVGPNDLRIKELLSRLQDGSITEIILATNPDVEGEATAMYLNKLIKPLNTGVKVTRIARGVPVGGDIEYVDQVTLSRALSGRQEM</sequence>
<feature type="domain" description="Toprim" evidence="8">
    <location>
        <begin position="81"/>
        <end position="178"/>
    </location>
</feature>
<proteinExistence type="inferred from homology"/>
<evidence type="ECO:0000256" key="5">
    <source>
        <dbReference type="ARBA" id="ARBA00023172"/>
    </source>
</evidence>
<dbReference type="InterPro" id="IPR000093">
    <property type="entry name" value="DNA_Rcmb_RecR"/>
</dbReference>
<evidence type="ECO:0000256" key="7">
    <source>
        <dbReference type="HAMAP-Rule" id="MF_00017"/>
    </source>
</evidence>
<keyword evidence="4 7" id="KW-0862">Zinc</keyword>
<dbReference type="SMART" id="SM00493">
    <property type="entry name" value="TOPRIM"/>
    <property type="match status" value="1"/>
</dbReference>
<dbReference type="GO" id="GO:0008270">
    <property type="term" value="F:zinc ion binding"/>
    <property type="evidence" value="ECO:0007669"/>
    <property type="project" value="UniProtKB-KW"/>
</dbReference>
<dbReference type="GO" id="GO:0006281">
    <property type="term" value="P:DNA repair"/>
    <property type="evidence" value="ECO:0007669"/>
    <property type="project" value="UniProtKB-UniRule"/>
</dbReference>
<keyword evidence="1 7" id="KW-0479">Metal-binding</keyword>
<dbReference type="InterPro" id="IPR034137">
    <property type="entry name" value="TOPRIM_RecR"/>
</dbReference>
<dbReference type="Pfam" id="PF21176">
    <property type="entry name" value="RecR_HhH"/>
    <property type="match status" value="1"/>
</dbReference>
<accession>A0A806KEV5</accession>
<dbReference type="InterPro" id="IPR006171">
    <property type="entry name" value="TOPRIM_dom"/>
</dbReference>
<reference evidence="9" key="1">
    <citation type="submission" date="2012-03" db="EMBL/GenBank/DDBJ databases">
        <title>Functional metagenomics reveals considerable lignocellulase gene clusters in the gut microbiome of a wood-feeding higher termite.</title>
        <authorList>
            <person name="Liu N."/>
        </authorList>
    </citation>
    <scope>NUCLEOTIDE SEQUENCE</scope>
</reference>
<dbReference type="Gene3D" id="1.10.8.420">
    <property type="entry name" value="RecR Domain 1"/>
    <property type="match status" value="1"/>
</dbReference>
<evidence type="ECO:0000256" key="2">
    <source>
        <dbReference type="ARBA" id="ARBA00022763"/>
    </source>
</evidence>
<evidence type="ECO:0000313" key="9">
    <source>
        <dbReference type="EMBL" id="AGS53185.1"/>
    </source>
</evidence>
<protein>
    <recommendedName>
        <fullName evidence="7">Recombination protein RecR</fullName>
    </recommendedName>
</protein>
<dbReference type="InterPro" id="IPR015967">
    <property type="entry name" value="Rcmb_RecR_Znf"/>
</dbReference>
<keyword evidence="6 7" id="KW-0234">DNA repair</keyword>
<keyword evidence="3 7" id="KW-0863">Zinc-finger</keyword>
<dbReference type="InterPro" id="IPR023627">
    <property type="entry name" value="Rcmb_RecR"/>
</dbReference>
<comment type="similarity">
    <text evidence="7">Belongs to the RecR family.</text>
</comment>
<keyword evidence="2 7" id="KW-0227">DNA damage</keyword>
<feature type="zinc finger region" description="C4-type" evidence="7">
    <location>
        <begin position="58"/>
        <end position="73"/>
    </location>
</feature>
<gene>
    <name evidence="7" type="primary">recR</name>
</gene>
<dbReference type="PANTHER" id="PTHR30446">
    <property type="entry name" value="RECOMBINATION PROTEIN RECR"/>
    <property type="match status" value="1"/>
</dbReference>
<evidence type="ECO:0000256" key="4">
    <source>
        <dbReference type="ARBA" id="ARBA00022833"/>
    </source>
</evidence>